<dbReference type="Gene3D" id="3.30.70.100">
    <property type="match status" value="1"/>
</dbReference>
<protein>
    <recommendedName>
        <fullName evidence="3">HMA domain-containing protein</fullName>
    </recommendedName>
</protein>
<reference evidence="1 2" key="1">
    <citation type="submission" date="2020-08" db="EMBL/GenBank/DDBJ databases">
        <title>Genomic Encyclopedia of Type Strains, Phase IV (KMG-IV): sequencing the most valuable type-strain genomes for metagenomic binning, comparative biology and taxonomic classification.</title>
        <authorList>
            <person name="Goeker M."/>
        </authorList>
    </citation>
    <scope>NUCLEOTIDE SEQUENCE [LARGE SCALE GENOMIC DNA]</scope>
    <source>
        <strain evidence="1 2">DSM 5391</strain>
    </source>
</reference>
<dbReference type="RefSeq" id="WP_246439614.1">
    <property type="nucleotide sequence ID" value="NZ_JACHGK010000012.1"/>
</dbReference>
<organism evidence="1 2">
    <name type="scientific">Bacillus benzoevorans</name>
    <dbReference type="NCBI Taxonomy" id="1456"/>
    <lineage>
        <taxon>Bacteria</taxon>
        <taxon>Bacillati</taxon>
        <taxon>Bacillota</taxon>
        <taxon>Bacilli</taxon>
        <taxon>Bacillales</taxon>
        <taxon>Bacillaceae</taxon>
        <taxon>Bacillus</taxon>
    </lineage>
</organism>
<gene>
    <name evidence="1" type="ORF">HNR53_003276</name>
</gene>
<name>A0A7X0HW10_9BACI</name>
<dbReference type="GO" id="GO:0046872">
    <property type="term" value="F:metal ion binding"/>
    <property type="evidence" value="ECO:0007669"/>
    <property type="project" value="InterPro"/>
</dbReference>
<dbReference type="AlphaFoldDB" id="A0A7X0HW10"/>
<dbReference type="EMBL" id="JACHGK010000012">
    <property type="protein sequence ID" value="MBB6446616.1"/>
    <property type="molecule type" value="Genomic_DNA"/>
</dbReference>
<keyword evidence="2" id="KW-1185">Reference proteome</keyword>
<dbReference type="InterPro" id="IPR036163">
    <property type="entry name" value="HMA_dom_sf"/>
</dbReference>
<dbReference type="SUPFAM" id="SSF55008">
    <property type="entry name" value="HMA, heavy metal-associated domain"/>
    <property type="match status" value="1"/>
</dbReference>
<accession>A0A7X0HW10</accession>
<evidence type="ECO:0008006" key="3">
    <source>
        <dbReference type="Google" id="ProtNLM"/>
    </source>
</evidence>
<sequence length="83" mass="9789">MSMTIEKNVRKEVRKLKDMTIIIKEATREEPIQELETILMQMDGIERALVDITDGEVKITYNESQVNDEMIKNRIRQHGLHLH</sequence>
<dbReference type="Proteomes" id="UP000531594">
    <property type="component" value="Unassembled WGS sequence"/>
</dbReference>
<comment type="caution">
    <text evidence="1">The sequence shown here is derived from an EMBL/GenBank/DDBJ whole genome shotgun (WGS) entry which is preliminary data.</text>
</comment>
<evidence type="ECO:0000313" key="1">
    <source>
        <dbReference type="EMBL" id="MBB6446616.1"/>
    </source>
</evidence>
<evidence type="ECO:0000313" key="2">
    <source>
        <dbReference type="Proteomes" id="UP000531594"/>
    </source>
</evidence>
<proteinExistence type="predicted"/>